<keyword evidence="2" id="KW-1185">Reference proteome</keyword>
<protein>
    <submittedName>
        <fullName evidence="1">Long-chain fatty acid--CoA ligase</fullName>
    </submittedName>
</protein>
<evidence type="ECO:0000313" key="2">
    <source>
        <dbReference type="Proteomes" id="UP001456344"/>
    </source>
</evidence>
<evidence type="ECO:0000313" key="1">
    <source>
        <dbReference type="EMBL" id="WYW17549.1"/>
    </source>
</evidence>
<sequence>MAQGGTVRNQGLGSWPARRARMSPANVAIWYEDQVTTFAELDERVTTLAGRLRALGIGRGDRVAYLGPNHPSYLEVLFAAGVLGAVFVPLNFRLTVGELDEILVDCAAKIVIYGEGMDEKIAGLDRKRCAVRPLACTELDGIGRADLPPDEHVSLEDVCLILYTSGTTGKPKGVMLTHGNLTWNCFNAIVESDVASDERALIVAPLFHAAALGMTCLPVLLKGGAAFLVPSFAPDTVLELIERERITVMFGVPTMFEMMARQPRWADADLSSVRRLVCGGAPIRSATLRRYLDRGLHFAQGYGLTETAAGVLMLDSAHLHAKAGSVGVPSFFTDVRVVDADRLEAPSGVPGEIVVSGPNVMRGYWGKPDATEEVFEDGWFRTGDVGVVDEDGYFFIVDRSKNVIISGGENVYPAEVEAVLRDMDGIADCVVIGVADDKWGEIGKALVVADPDARITDAEVLAQLRLRLAKYKVPKYVQFVDALPTTASGKIARSEVRRRYGAGERTTCSARMRNRRG</sequence>
<dbReference type="Proteomes" id="UP001456344">
    <property type="component" value="Chromosome"/>
</dbReference>
<keyword evidence="1" id="KW-0436">Ligase</keyword>
<accession>A0ACD5BE28</accession>
<gene>
    <name evidence="1" type="ORF">LCL61_18530</name>
</gene>
<organism evidence="1 2">
    <name type="scientific">Amycolatopsis coloradensis</name>
    <dbReference type="NCBI Taxonomy" id="76021"/>
    <lineage>
        <taxon>Bacteria</taxon>
        <taxon>Bacillati</taxon>
        <taxon>Actinomycetota</taxon>
        <taxon>Actinomycetes</taxon>
        <taxon>Pseudonocardiales</taxon>
        <taxon>Pseudonocardiaceae</taxon>
        <taxon>Amycolatopsis</taxon>
    </lineage>
</organism>
<name>A0ACD5BE28_9PSEU</name>
<reference evidence="1" key="1">
    <citation type="submission" date="2023-10" db="EMBL/GenBank/DDBJ databases">
        <title>Whole genome sequencing of actinobacterial strain Amycolatopsis sp. (BCA-696) identifies the underlying plant growth-promoting genes.</title>
        <authorList>
            <person name="Gandham P."/>
            <person name="Vadla N."/>
            <person name="Saji A."/>
            <person name="Srinivas V."/>
            <person name="Ruperao P."/>
            <person name="Selvanayagam S."/>
            <person name="Saxena R.K."/>
            <person name="Rathore A."/>
            <person name="Gopalakrishnan S."/>
            <person name="Thakur V."/>
        </authorList>
    </citation>
    <scope>NUCLEOTIDE SEQUENCE</scope>
    <source>
        <strain evidence="1">BCA-696</strain>
    </source>
</reference>
<dbReference type="EMBL" id="CP150484">
    <property type="protein sequence ID" value="WYW17549.1"/>
    <property type="molecule type" value="Genomic_DNA"/>
</dbReference>
<proteinExistence type="predicted"/>